<dbReference type="RefSeq" id="WP_167302022.1">
    <property type="nucleotide sequence ID" value="NZ_JAASQR010000001.1"/>
</dbReference>
<protein>
    <submittedName>
        <fullName evidence="4">GNAT superfamily N-acetyltransferase</fullName>
    </submittedName>
</protein>
<evidence type="ECO:0000259" key="3">
    <source>
        <dbReference type="PROSITE" id="PS51186"/>
    </source>
</evidence>
<dbReference type="PANTHER" id="PTHR43877">
    <property type="entry name" value="AMINOALKYLPHOSPHONATE N-ACETYLTRANSFERASE-RELATED-RELATED"/>
    <property type="match status" value="1"/>
</dbReference>
<keyword evidence="2" id="KW-0012">Acyltransferase</keyword>
<name>A0A846M3M6_9SPHN</name>
<accession>A0A846M3M6</accession>
<keyword evidence="1 4" id="KW-0808">Transferase</keyword>
<evidence type="ECO:0000256" key="1">
    <source>
        <dbReference type="ARBA" id="ARBA00022679"/>
    </source>
</evidence>
<keyword evidence="5" id="KW-1185">Reference proteome</keyword>
<evidence type="ECO:0000313" key="5">
    <source>
        <dbReference type="Proteomes" id="UP000576821"/>
    </source>
</evidence>
<dbReference type="InterPro" id="IPR016181">
    <property type="entry name" value="Acyl_CoA_acyltransferase"/>
</dbReference>
<dbReference type="PROSITE" id="PS51186">
    <property type="entry name" value="GNAT"/>
    <property type="match status" value="1"/>
</dbReference>
<organism evidence="4 5">
    <name type="scientific">Sphingobium vermicomposti</name>
    <dbReference type="NCBI Taxonomy" id="529005"/>
    <lineage>
        <taxon>Bacteria</taxon>
        <taxon>Pseudomonadati</taxon>
        <taxon>Pseudomonadota</taxon>
        <taxon>Alphaproteobacteria</taxon>
        <taxon>Sphingomonadales</taxon>
        <taxon>Sphingomonadaceae</taxon>
        <taxon>Sphingobium</taxon>
    </lineage>
</organism>
<dbReference type="Proteomes" id="UP000576821">
    <property type="component" value="Unassembled WGS sequence"/>
</dbReference>
<dbReference type="GO" id="GO:0016747">
    <property type="term" value="F:acyltransferase activity, transferring groups other than amino-acyl groups"/>
    <property type="evidence" value="ECO:0007669"/>
    <property type="project" value="InterPro"/>
</dbReference>
<dbReference type="Gene3D" id="3.40.630.30">
    <property type="match status" value="1"/>
</dbReference>
<gene>
    <name evidence="4" type="ORF">FHS54_000319</name>
</gene>
<dbReference type="Pfam" id="PF00583">
    <property type="entry name" value="Acetyltransf_1"/>
    <property type="match status" value="1"/>
</dbReference>
<dbReference type="CDD" id="cd04301">
    <property type="entry name" value="NAT_SF"/>
    <property type="match status" value="1"/>
</dbReference>
<dbReference type="AlphaFoldDB" id="A0A846M3M6"/>
<evidence type="ECO:0000313" key="4">
    <source>
        <dbReference type="EMBL" id="NIJ15370.1"/>
    </source>
</evidence>
<comment type="caution">
    <text evidence="4">The sequence shown here is derived from an EMBL/GenBank/DDBJ whole genome shotgun (WGS) entry which is preliminary data.</text>
</comment>
<proteinExistence type="predicted"/>
<dbReference type="PANTHER" id="PTHR43877:SF1">
    <property type="entry name" value="ACETYLTRANSFERASE"/>
    <property type="match status" value="1"/>
</dbReference>
<dbReference type="EMBL" id="JAASQR010000001">
    <property type="protein sequence ID" value="NIJ15370.1"/>
    <property type="molecule type" value="Genomic_DNA"/>
</dbReference>
<dbReference type="InterPro" id="IPR050832">
    <property type="entry name" value="Bact_Acetyltransf"/>
</dbReference>
<feature type="domain" description="N-acetyltransferase" evidence="3">
    <location>
        <begin position="2"/>
        <end position="149"/>
    </location>
</feature>
<reference evidence="4 5" key="1">
    <citation type="submission" date="2020-03" db="EMBL/GenBank/DDBJ databases">
        <title>Genomic Encyclopedia of Type Strains, Phase IV (KMG-IV): sequencing the most valuable type-strain genomes for metagenomic binning, comparative biology and taxonomic classification.</title>
        <authorList>
            <person name="Goeker M."/>
        </authorList>
    </citation>
    <scope>NUCLEOTIDE SEQUENCE [LARGE SCALE GENOMIC DNA]</scope>
    <source>
        <strain evidence="4 5">DSM 21299</strain>
    </source>
</reference>
<evidence type="ECO:0000256" key="2">
    <source>
        <dbReference type="ARBA" id="ARBA00023315"/>
    </source>
</evidence>
<sequence length="172" mass="18792">MIEVRPIEGTEINDAVVLWKACGLVRPHNDAAVDAAQALKGQNAAIIGAIAGQHLIGAAMIAWDGAQGWISYLGVERAFRRWGLGRKLVRVCEDWLGQSAPSHIQLMARAETDEAARFYKGIGYEEKTPGVLFQASANAILIAMAMFKASCGKRHSPAFPGYFRDQEQMDFT</sequence>
<dbReference type="SUPFAM" id="SSF55729">
    <property type="entry name" value="Acyl-CoA N-acyltransferases (Nat)"/>
    <property type="match status" value="1"/>
</dbReference>
<dbReference type="InterPro" id="IPR000182">
    <property type="entry name" value="GNAT_dom"/>
</dbReference>